<protein>
    <submittedName>
        <fullName evidence="1">Uncharacterized protein</fullName>
    </submittedName>
</protein>
<reference evidence="1" key="1">
    <citation type="submission" date="2018-02" db="EMBL/GenBank/DDBJ databases">
        <title>Rhizophora mucronata_Transcriptome.</title>
        <authorList>
            <person name="Meera S.P."/>
            <person name="Sreeshan A."/>
            <person name="Augustine A."/>
        </authorList>
    </citation>
    <scope>NUCLEOTIDE SEQUENCE</scope>
    <source>
        <tissue evidence="1">Leaf</tissue>
    </source>
</reference>
<accession>A0A2P2II44</accession>
<dbReference type="EMBL" id="GGEC01000420">
    <property type="protein sequence ID" value="MBW80903.1"/>
    <property type="molecule type" value="Transcribed_RNA"/>
</dbReference>
<organism evidence="1">
    <name type="scientific">Rhizophora mucronata</name>
    <name type="common">Asiatic mangrove</name>
    <dbReference type="NCBI Taxonomy" id="61149"/>
    <lineage>
        <taxon>Eukaryota</taxon>
        <taxon>Viridiplantae</taxon>
        <taxon>Streptophyta</taxon>
        <taxon>Embryophyta</taxon>
        <taxon>Tracheophyta</taxon>
        <taxon>Spermatophyta</taxon>
        <taxon>Magnoliopsida</taxon>
        <taxon>eudicotyledons</taxon>
        <taxon>Gunneridae</taxon>
        <taxon>Pentapetalae</taxon>
        <taxon>rosids</taxon>
        <taxon>fabids</taxon>
        <taxon>Malpighiales</taxon>
        <taxon>Rhizophoraceae</taxon>
        <taxon>Rhizophora</taxon>
    </lineage>
</organism>
<name>A0A2P2II44_RHIMU</name>
<proteinExistence type="predicted"/>
<dbReference type="AlphaFoldDB" id="A0A2P2II44"/>
<evidence type="ECO:0000313" key="1">
    <source>
        <dbReference type="EMBL" id="MBW80903.1"/>
    </source>
</evidence>
<sequence length="41" mass="4928">MPHHNLNLRSFGLYVCCTLQFRFLDRYHLLRPNSLKDPPIT</sequence>